<comment type="caution">
    <text evidence="2">The sequence shown here is derived from an EMBL/GenBank/DDBJ whole genome shotgun (WGS) entry which is preliminary data.</text>
</comment>
<evidence type="ECO:0000313" key="3">
    <source>
        <dbReference type="Proteomes" id="UP000442707"/>
    </source>
</evidence>
<dbReference type="Proteomes" id="UP000442707">
    <property type="component" value="Unassembled WGS sequence"/>
</dbReference>
<name>A0A6H9V2A7_9ACTN</name>
<dbReference type="AlphaFoldDB" id="A0A6H9V2A7"/>
<dbReference type="InterPro" id="IPR018875">
    <property type="entry name" value="Antirepressor_Ant_N"/>
</dbReference>
<feature type="domain" description="Antirepressor protein ant N-terminal" evidence="1">
    <location>
        <begin position="15"/>
        <end position="125"/>
    </location>
</feature>
<dbReference type="PRINTS" id="PR01994">
    <property type="entry name" value="ANTIREPRESSR"/>
</dbReference>
<accession>A0A6H9V2A7</accession>
<organism evidence="2 3">
    <name type="scientific">Streptomyces luteolifulvus</name>
    <dbReference type="NCBI Taxonomy" id="2615112"/>
    <lineage>
        <taxon>Bacteria</taxon>
        <taxon>Bacillati</taxon>
        <taxon>Actinomycetota</taxon>
        <taxon>Actinomycetes</taxon>
        <taxon>Kitasatosporales</taxon>
        <taxon>Streptomycetaceae</taxon>
        <taxon>Streptomyces</taxon>
    </lineage>
</organism>
<evidence type="ECO:0000259" key="1">
    <source>
        <dbReference type="Pfam" id="PF10547"/>
    </source>
</evidence>
<dbReference type="EMBL" id="VZRB01000008">
    <property type="protein sequence ID" value="KAB1146753.1"/>
    <property type="molecule type" value="Genomic_DNA"/>
</dbReference>
<protein>
    <recommendedName>
        <fullName evidence="1">Antirepressor protein ant N-terminal domain-containing protein</fullName>
    </recommendedName>
</protein>
<keyword evidence="3" id="KW-1185">Reference proteome</keyword>
<proteinExistence type="predicted"/>
<sequence>MSTNLPDRQPAEIVRVPFMDAFIETVLVDGEPHVVLKPVLKAMHLDYEAQRQKLNRKSWATTSVTKVVAEDGKVRELVAVDLDTWSMLLANIDEHRVSDAARPLVIEYQQKSARALRDFWTRGGAINPAATLEQVESLRTQLDGVERAQLARERLSAMGVAKQFGLVNASYVEAMARTELARMNGEEPDIDPVDITITCDEYLDGRIAPADLPSARTRLGKTVAALYRARYAGKDPQKIKRPIHGVHREVAVYTHRDIDLFDTAWVEVSKHYDVQDRFQLGEAS</sequence>
<dbReference type="Pfam" id="PF10547">
    <property type="entry name" value="P22_AR_N"/>
    <property type="match status" value="1"/>
</dbReference>
<evidence type="ECO:0000313" key="2">
    <source>
        <dbReference type="EMBL" id="KAB1146753.1"/>
    </source>
</evidence>
<gene>
    <name evidence="2" type="ORF">F7R91_14325</name>
</gene>
<reference evidence="2 3" key="1">
    <citation type="submission" date="2019-09" db="EMBL/GenBank/DDBJ databases">
        <title>Screening of Novel Bioactive Compounds from Soil-Associated.</title>
        <authorList>
            <person name="Zhao S."/>
        </authorList>
    </citation>
    <scope>NUCLEOTIDE SEQUENCE [LARGE SCALE GENOMIC DNA]</scope>
    <source>
        <strain evidence="2 3">HIT-DPA4</strain>
    </source>
</reference>
<dbReference type="RefSeq" id="WP_150948373.1">
    <property type="nucleotide sequence ID" value="NZ_VZRB01000008.1"/>
</dbReference>